<organism evidence="9 10">
    <name type="scientific">Liquorilactobacillus ghanensis DSM 18630</name>
    <dbReference type="NCBI Taxonomy" id="1423750"/>
    <lineage>
        <taxon>Bacteria</taxon>
        <taxon>Bacillati</taxon>
        <taxon>Bacillota</taxon>
        <taxon>Bacilli</taxon>
        <taxon>Lactobacillales</taxon>
        <taxon>Lactobacillaceae</taxon>
        <taxon>Liquorilactobacillus</taxon>
    </lineage>
</organism>
<name>A0A0R1VQC2_9LACO</name>
<dbReference type="Gene3D" id="3.55.40.20">
    <property type="entry name" value="Iron/manganese superoxide dismutase, C-terminal domain"/>
    <property type="match status" value="1"/>
</dbReference>
<feature type="binding site" evidence="5">
    <location>
        <position position="165"/>
    </location>
    <ligand>
        <name>Mn(2+)</name>
        <dbReference type="ChEBI" id="CHEBI:29035"/>
    </ligand>
</feature>
<evidence type="ECO:0000256" key="6">
    <source>
        <dbReference type="RuleBase" id="RU000414"/>
    </source>
</evidence>
<dbReference type="OrthoDB" id="9803125at2"/>
<dbReference type="InterPro" id="IPR036314">
    <property type="entry name" value="SOD_C_sf"/>
</dbReference>
<feature type="binding site" evidence="5">
    <location>
        <position position="82"/>
    </location>
    <ligand>
        <name>Mn(2+)</name>
        <dbReference type="ChEBI" id="CHEBI:29035"/>
    </ligand>
</feature>
<dbReference type="GO" id="GO:0004784">
    <property type="term" value="F:superoxide dismutase activity"/>
    <property type="evidence" value="ECO:0007669"/>
    <property type="project" value="UniProtKB-EC"/>
</dbReference>
<evidence type="ECO:0000256" key="5">
    <source>
        <dbReference type="PIRSR" id="PIRSR000349-1"/>
    </source>
</evidence>
<dbReference type="PANTHER" id="PTHR43595">
    <property type="entry name" value="37S RIBOSOMAL PROTEIN S26, MITOCHONDRIAL"/>
    <property type="match status" value="1"/>
</dbReference>
<dbReference type="GO" id="GO:0046872">
    <property type="term" value="F:metal ion binding"/>
    <property type="evidence" value="ECO:0007669"/>
    <property type="project" value="UniProtKB-KW"/>
</dbReference>
<evidence type="ECO:0000259" key="8">
    <source>
        <dbReference type="Pfam" id="PF02777"/>
    </source>
</evidence>
<comment type="catalytic activity">
    <reaction evidence="6">
        <text>2 superoxide + 2 H(+) = H2O2 + O2</text>
        <dbReference type="Rhea" id="RHEA:20696"/>
        <dbReference type="ChEBI" id="CHEBI:15378"/>
        <dbReference type="ChEBI" id="CHEBI:15379"/>
        <dbReference type="ChEBI" id="CHEBI:16240"/>
        <dbReference type="ChEBI" id="CHEBI:18421"/>
        <dbReference type="EC" id="1.15.1.1"/>
    </reaction>
</comment>
<keyword evidence="3 5" id="KW-0479">Metal-binding</keyword>
<feature type="binding site" evidence="5">
    <location>
        <position position="169"/>
    </location>
    <ligand>
        <name>Mn(2+)</name>
        <dbReference type="ChEBI" id="CHEBI:29035"/>
    </ligand>
</feature>
<dbReference type="InterPro" id="IPR019831">
    <property type="entry name" value="Mn/Fe_SOD_N"/>
</dbReference>
<evidence type="ECO:0000256" key="4">
    <source>
        <dbReference type="ARBA" id="ARBA00023002"/>
    </source>
</evidence>
<dbReference type="GO" id="GO:0005737">
    <property type="term" value="C:cytoplasm"/>
    <property type="evidence" value="ECO:0007669"/>
    <property type="project" value="TreeGrafter"/>
</dbReference>
<protein>
    <recommendedName>
        <fullName evidence="2 6">Superoxide dismutase</fullName>
        <ecNumber evidence="2 6">1.15.1.1</ecNumber>
    </recommendedName>
</protein>
<reference evidence="9 10" key="1">
    <citation type="journal article" date="2015" name="Genome Announc.">
        <title>Expanding the biotechnology potential of lactobacilli through comparative genomics of 213 strains and associated genera.</title>
        <authorList>
            <person name="Sun Z."/>
            <person name="Harris H.M."/>
            <person name="McCann A."/>
            <person name="Guo C."/>
            <person name="Argimon S."/>
            <person name="Zhang W."/>
            <person name="Yang X."/>
            <person name="Jeffery I.B."/>
            <person name="Cooney J.C."/>
            <person name="Kagawa T.F."/>
            <person name="Liu W."/>
            <person name="Song Y."/>
            <person name="Salvetti E."/>
            <person name="Wrobel A."/>
            <person name="Rasinkangas P."/>
            <person name="Parkhill J."/>
            <person name="Rea M.C."/>
            <person name="O'Sullivan O."/>
            <person name="Ritari J."/>
            <person name="Douillard F.P."/>
            <person name="Paul Ross R."/>
            <person name="Yang R."/>
            <person name="Briner A.E."/>
            <person name="Felis G.E."/>
            <person name="de Vos W.M."/>
            <person name="Barrangou R."/>
            <person name="Klaenhammer T.R."/>
            <person name="Caufield P.W."/>
            <person name="Cui Y."/>
            <person name="Zhang H."/>
            <person name="O'Toole P.W."/>
        </authorList>
    </citation>
    <scope>NUCLEOTIDE SEQUENCE [LARGE SCALE GENOMIC DNA]</scope>
    <source>
        <strain evidence="9 10">DSM 18630</strain>
    </source>
</reference>
<dbReference type="Gene3D" id="1.10.287.990">
    <property type="entry name" value="Fe,Mn superoxide dismutase (SOD) domain"/>
    <property type="match status" value="1"/>
</dbReference>
<dbReference type="SUPFAM" id="SSF46609">
    <property type="entry name" value="Fe,Mn superoxide dismutase (SOD), N-terminal domain"/>
    <property type="match status" value="1"/>
</dbReference>
<proteinExistence type="inferred from homology"/>
<dbReference type="RefSeq" id="WP_057871652.1">
    <property type="nucleotide sequence ID" value="NZ_AZGB01000016.1"/>
</dbReference>
<comment type="caution">
    <text evidence="9">The sequence shown here is derived from an EMBL/GenBank/DDBJ whole genome shotgun (WGS) entry which is preliminary data.</text>
</comment>
<feature type="binding site" evidence="5">
    <location>
        <position position="27"/>
    </location>
    <ligand>
        <name>Mn(2+)</name>
        <dbReference type="ChEBI" id="CHEBI:29035"/>
    </ligand>
</feature>
<comment type="function">
    <text evidence="6">Destroys radicals which are normally produced within the cells and which are toxic to biological systems.</text>
</comment>
<feature type="domain" description="Manganese/iron superoxide dismutase N-terminal" evidence="7">
    <location>
        <begin position="3"/>
        <end position="89"/>
    </location>
</feature>
<accession>A0A0R1VQC2</accession>
<keyword evidence="4 6" id="KW-0560">Oxidoreductase</keyword>
<dbReference type="InterPro" id="IPR001189">
    <property type="entry name" value="Mn/Fe_SOD"/>
</dbReference>
<dbReference type="InterPro" id="IPR019833">
    <property type="entry name" value="Mn/Fe_SOD_BS"/>
</dbReference>
<dbReference type="InterPro" id="IPR019832">
    <property type="entry name" value="Mn/Fe_SOD_C"/>
</dbReference>
<dbReference type="PIRSF" id="PIRSF000349">
    <property type="entry name" value="SODismutase"/>
    <property type="match status" value="1"/>
</dbReference>
<dbReference type="Pfam" id="PF00081">
    <property type="entry name" value="Sod_Fe_N"/>
    <property type="match status" value="1"/>
</dbReference>
<dbReference type="InterPro" id="IPR036324">
    <property type="entry name" value="Mn/Fe_SOD_N_sf"/>
</dbReference>
<sequence>MPYQLPDLPYDYAALEPYIDQTTMRLHHDRHHQTYVNNLNQAIENYPTVADWSLERLLTDWEDLPDATATAIRNNGGGHANHSLFWESLTPEFDQALPLELQTALDESFGGLAAFKKQFTAAATGVFGSGWAWLVRDEDGQLKITNTANQDSPLMLGQKPLLGLDVWEHAYYLKYQNQRPAYIEAFWHLVNWSKVAQRLEQS</sequence>
<feature type="domain" description="Manganese/iron superoxide dismutase C-terminal" evidence="8">
    <location>
        <begin position="100"/>
        <end position="198"/>
    </location>
</feature>
<dbReference type="PROSITE" id="PS00088">
    <property type="entry name" value="SOD_MN"/>
    <property type="match status" value="1"/>
</dbReference>
<dbReference type="FunFam" id="3.55.40.20:FF:000001">
    <property type="entry name" value="Superoxide dismutase"/>
    <property type="match status" value="1"/>
</dbReference>
<dbReference type="PANTHER" id="PTHR43595:SF2">
    <property type="entry name" value="SMALL RIBOSOMAL SUBUNIT PROTEIN MS42"/>
    <property type="match status" value="1"/>
</dbReference>
<dbReference type="Pfam" id="PF02777">
    <property type="entry name" value="Sod_Fe_C"/>
    <property type="match status" value="1"/>
</dbReference>
<evidence type="ECO:0000313" key="9">
    <source>
        <dbReference type="EMBL" id="KRM06027.1"/>
    </source>
</evidence>
<dbReference type="AlphaFoldDB" id="A0A0R1VQC2"/>
<dbReference type="STRING" id="1423750.FC89_GL000893"/>
<dbReference type="GeneID" id="98318921"/>
<dbReference type="EC" id="1.15.1.1" evidence="2 6"/>
<dbReference type="EMBL" id="AZGB01000016">
    <property type="protein sequence ID" value="KRM06027.1"/>
    <property type="molecule type" value="Genomic_DNA"/>
</dbReference>
<dbReference type="PATRIC" id="fig|1423750.3.peg.917"/>
<dbReference type="Proteomes" id="UP000051451">
    <property type="component" value="Unassembled WGS sequence"/>
</dbReference>
<evidence type="ECO:0000256" key="1">
    <source>
        <dbReference type="ARBA" id="ARBA00008714"/>
    </source>
</evidence>
<keyword evidence="10" id="KW-1185">Reference proteome</keyword>
<evidence type="ECO:0000313" key="10">
    <source>
        <dbReference type="Proteomes" id="UP000051451"/>
    </source>
</evidence>
<comment type="similarity">
    <text evidence="1 6">Belongs to the iron/manganese superoxide dismutase family.</text>
</comment>
<dbReference type="SUPFAM" id="SSF54719">
    <property type="entry name" value="Fe,Mn superoxide dismutase (SOD), C-terminal domain"/>
    <property type="match status" value="1"/>
</dbReference>
<evidence type="ECO:0000256" key="2">
    <source>
        <dbReference type="ARBA" id="ARBA00012682"/>
    </source>
</evidence>
<evidence type="ECO:0000259" key="7">
    <source>
        <dbReference type="Pfam" id="PF00081"/>
    </source>
</evidence>
<dbReference type="FunFam" id="1.10.287.990:FF:000001">
    <property type="entry name" value="Superoxide dismutase"/>
    <property type="match status" value="1"/>
</dbReference>
<gene>
    <name evidence="9" type="ORF">FC89_GL000893</name>
</gene>
<dbReference type="PRINTS" id="PR01703">
    <property type="entry name" value="MNSODISMTASE"/>
</dbReference>
<evidence type="ECO:0000256" key="3">
    <source>
        <dbReference type="ARBA" id="ARBA00022723"/>
    </source>
</evidence>